<name>A0ABQ2CEL6_9MICC</name>
<feature type="transmembrane region" description="Helical" evidence="1">
    <location>
        <begin position="96"/>
        <end position="117"/>
    </location>
</feature>
<dbReference type="EMBL" id="BMKV01000003">
    <property type="protein sequence ID" value="GGI83808.1"/>
    <property type="molecule type" value="Genomic_DNA"/>
</dbReference>
<protein>
    <submittedName>
        <fullName evidence="2">Uncharacterized protein</fullName>
    </submittedName>
</protein>
<dbReference type="Pfam" id="PF19827">
    <property type="entry name" value="DUF6308"/>
    <property type="match status" value="1"/>
</dbReference>
<organism evidence="2 3">
    <name type="scientific">Pseudarthrobacter scleromae</name>
    <dbReference type="NCBI Taxonomy" id="158897"/>
    <lineage>
        <taxon>Bacteria</taxon>
        <taxon>Bacillati</taxon>
        <taxon>Actinomycetota</taxon>
        <taxon>Actinomycetes</taxon>
        <taxon>Micrococcales</taxon>
        <taxon>Micrococcaceae</taxon>
        <taxon>Pseudarthrobacter</taxon>
    </lineage>
</organism>
<evidence type="ECO:0000256" key="1">
    <source>
        <dbReference type="SAM" id="Phobius"/>
    </source>
</evidence>
<sequence length="134" mass="15224">MAMKRPHLIPIWDERIGDVIGAGSSKDQRMNWHRLLTDATGLPERLAEINRLSDVEQSLSELRVMDVILWCYGKGHGRGVSRGAGRKRTRVHPGKLGTRFFYPGLIAVMVAVFLWLARNVLLEALPFFGARHRH</sequence>
<accession>A0ABQ2CEL6</accession>
<keyword evidence="1" id="KW-0472">Membrane</keyword>
<keyword evidence="1" id="KW-0812">Transmembrane</keyword>
<dbReference type="Proteomes" id="UP000658754">
    <property type="component" value="Unassembled WGS sequence"/>
</dbReference>
<keyword evidence="3" id="KW-1185">Reference proteome</keyword>
<comment type="caution">
    <text evidence="2">The sequence shown here is derived from an EMBL/GenBank/DDBJ whole genome shotgun (WGS) entry which is preliminary data.</text>
</comment>
<dbReference type="InterPro" id="IPR046275">
    <property type="entry name" value="DUF6308"/>
</dbReference>
<gene>
    <name evidence="2" type="ORF">GCM10007175_21430</name>
</gene>
<reference evidence="3" key="1">
    <citation type="journal article" date="2019" name="Int. J. Syst. Evol. Microbiol.">
        <title>The Global Catalogue of Microorganisms (GCM) 10K type strain sequencing project: providing services to taxonomists for standard genome sequencing and annotation.</title>
        <authorList>
            <consortium name="The Broad Institute Genomics Platform"/>
            <consortium name="The Broad Institute Genome Sequencing Center for Infectious Disease"/>
            <person name="Wu L."/>
            <person name="Ma J."/>
        </authorList>
    </citation>
    <scope>NUCLEOTIDE SEQUENCE [LARGE SCALE GENOMIC DNA]</scope>
    <source>
        <strain evidence="3">CGMCC 1.3601</strain>
    </source>
</reference>
<keyword evidence="1" id="KW-1133">Transmembrane helix</keyword>
<proteinExistence type="predicted"/>
<evidence type="ECO:0000313" key="2">
    <source>
        <dbReference type="EMBL" id="GGI83808.1"/>
    </source>
</evidence>
<evidence type="ECO:0000313" key="3">
    <source>
        <dbReference type="Proteomes" id="UP000658754"/>
    </source>
</evidence>